<dbReference type="InterPro" id="IPR011234">
    <property type="entry name" value="Fumarylacetoacetase-like_C"/>
</dbReference>
<reference evidence="4" key="1">
    <citation type="submission" date="2020-10" db="EMBL/GenBank/DDBJ databases">
        <title>Phylogeny of dyella-like bacteria.</title>
        <authorList>
            <person name="Fu J."/>
        </authorList>
    </citation>
    <scope>NUCLEOTIDE SEQUENCE</scope>
    <source>
        <strain evidence="4">DHOC52</strain>
    </source>
</reference>
<proteinExistence type="inferred from homology"/>
<evidence type="ECO:0000256" key="2">
    <source>
        <dbReference type="ARBA" id="ARBA00022723"/>
    </source>
</evidence>
<dbReference type="InterPro" id="IPR051121">
    <property type="entry name" value="FAH"/>
</dbReference>
<dbReference type="Pfam" id="PF01557">
    <property type="entry name" value="FAA_hydrolase"/>
    <property type="match status" value="1"/>
</dbReference>
<gene>
    <name evidence="4" type="ORF">ISP19_21095</name>
</gene>
<dbReference type="GO" id="GO:0016787">
    <property type="term" value="F:hydrolase activity"/>
    <property type="evidence" value="ECO:0007669"/>
    <property type="project" value="UniProtKB-KW"/>
</dbReference>
<evidence type="ECO:0000313" key="4">
    <source>
        <dbReference type="EMBL" id="MBM7127878.1"/>
    </source>
</evidence>
<organism evidence="4 5">
    <name type="scientific">Dyella flava</name>
    <dbReference type="NCBI Taxonomy" id="1920170"/>
    <lineage>
        <taxon>Bacteria</taxon>
        <taxon>Pseudomonadati</taxon>
        <taxon>Pseudomonadota</taxon>
        <taxon>Gammaproteobacteria</taxon>
        <taxon>Lysobacterales</taxon>
        <taxon>Rhodanobacteraceae</taxon>
        <taxon>Dyella</taxon>
    </lineage>
</organism>
<keyword evidence="2" id="KW-0479">Metal-binding</keyword>
<dbReference type="Proteomes" id="UP001430149">
    <property type="component" value="Unassembled WGS sequence"/>
</dbReference>
<keyword evidence="4" id="KW-0378">Hydrolase</keyword>
<dbReference type="PANTHER" id="PTHR42796:SF4">
    <property type="entry name" value="FUMARYLACETOACETATE HYDROLASE DOMAIN-CONTAINING PROTEIN 2A"/>
    <property type="match status" value="1"/>
</dbReference>
<evidence type="ECO:0000259" key="3">
    <source>
        <dbReference type="Pfam" id="PF01557"/>
    </source>
</evidence>
<name>A0ABS2K9J7_9GAMM</name>
<dbReference type="RefSeq" id="WP_204684364.1">
    <property type="nucleotide sequence ID" value="NZ_BSNR01000014.1"/>
</dbReference>
<dbReference type="PANTHER" id="PTHR42796">
    <property type="entry name" value="FUMARYLACETOACETATE HYDROLASE DOMAIN-CONTAINING PROTEIN 2A-RELATED"/>
    <property type="match status" value="1"/>
</dbReference>
<dbReference type="InterPro" id="IPR036663">
    <property type="entry name" value="Fumarylacetoacetase_C_sf"/>
</dbReference>
<dbReference type="SUPFAM" id="SSF56529">
    <property type="entry name" value="FAH"/>
    <property type="match status" value="1"/>
</dbReference>
<evidence type="ECO:0000313" key="5">
    <source>
        <dbReference type="Proteomes" id="UP001430149"/>
    </source>
</evidence>
<accession>A0ABS2K9J7</accession>
<comment type="similarity">
    <text evidence="1">Belongs to the FAH family.</text>
</comment>
<dbReference type="EMBL" id="JADIKE010000039">
    <property type="protein sequence ID" value="MBM7127878.1"/>
    <property type="molecule type" value="Genomic_DNA"/>
</dbReference>
<sequence length="286" mass="31026">MKLTRYGAVGKEKPGMIDDTGKLRDLSSVISDIDAQALGRESLARLARIDPQQLPQVPGEPRYGTPVAHVGKMICVGMNYAEHAAETNTPVPQMPVLFMKATSAIMGPNDDVVIPRGSVKTDWEVELGVVIGETARSVSVEDALAHVAGYLVVNDLSERDFQFEHGGQWVKGKSCDTFGPLGPWLVTRDEVPDPQNLALWLEINGHRYQNGHTRTMIFSVAELVSHISRYMTLLPGDVISTGTPSGVGLGQKPPVYLRAGDVIELGIDGLGQQRQQVRAHAARNMA</sequence>
<dbReference type="Gene3D" id="3.90.850.10">
    <property type="entry name" value="Fumarylacetoacetase-like, C-terminal domain"/>
    <property type="match status" value="1"/>
</dbReference>
<comment type="caution">
    <text evidence="4">The sequence shown here is derived from an EMBL/GenBank/DDBJ whole genome shotgun (WGS) entry which is preliminary data.</text>
</comment>
<keyword evidence="5" id="KW-1185">Reference proteome</keyword>
<protein>
    <submittedName>
        <fullName evidence="4">Fumarylacetoacetate hydrolase family protein</fullName>
    </submittedName>
</protein>
<evidence type="ECO:0000256" key="1">
    <source>
        <dbReference type="ARBA" id="ARBA00010211"/>
    </source>
</evidence>
<feature type="domain" description="Fumarylacetoacetase-like C-terminal" evidence="3">
    <location>
        <begin position="72"/>
        <end position="278"/>
    </location>
</feature>